<sequence>MTPIPRRHAAAGLAALALAASPGEGRAQAFPDQPIRLIVPFPPGGPADTIARLVSPGMSERLGGRPIVIESRSGAGGMVGIEAVARARPDGHTIGLGSSGVMAIMPVLQPNMPFDPHRDLAAIGLVLSVPQILAVHPSLPVRSVAELIAYARGRPGQISYASAGIGSTLHLATEMFRARAGGIGIVHVPYRGAAPAIPDLLSGRVQMMFADVPILLPQVRAGTVRPLGVTAPQRLEFLPELPTMIEAGVPGMVSASSYGLVAPSGVPAERIALLNAALNASLAVPETRRALVEQGGVPRGGTPAEAAAFFRGEMETWREVARAGNIRLE</sequence>
<dbReference type="Gene3D" id="3.40.190.150">
    <property type="entry name" value="Bordetella uptake gene, domain 1"/>
    <property type="match status" value="1"/>
</dbReference>
<dbReference type="EMBL" id="JAHZUY010000039">
    <property type="protein sequence ID" value="MBW8270412.1"/>
    <property type="molecule type" value="Genomic_DNA"/>
</dbReference>
<keyword evidence="3" id="KW-1185">Reference proteome</keyword>
<dbReference type="PANTHER" id="PTHR42928">
    <property type="entry name" value="TRICARBOXYLATE-BINDING PROTEIN"/>
    <property type="match status" value="1"/>
</dbReference>
<protein>
    <submittedName>
        <fullName evidence="2">Tripartite tricarboxylate transporter substrate binding protein</fullName>
    </submittedName>
</protein>
<evidence type="ECO:0000313" key="2">
    <source>
        <dbReference type="EMBL" id="MBW8270412.1"/>
    </source>
</evidence>
<dbReference type="SUPFAM" id="SSF53850">
    <property type="entry name" value="Periplasmic binding protein-like II"/>
    <property type="match status" value="1"/>
</dbReference>
<dbReference type="Pfam" id="PF03401">
    <property type="entry name" value="TctC"/>
    <property type="match status" value="1"/>
</dbReference>
<comment type="caution">
    <text evidence="2">The sequence shown here is derived from an EMBL/GenBank/DDBJ whole genome shotgun (WGS) entry which is preliminary data.</text>
</comment>
<evidence type="ECO:0000313" key="3">
    <source>
        <dbReference type="Proteomes" id="UP001519924"/>
    </source>
</evidence>
<reference evidence="2 3" key="1">
    <citation type="submission" date="2021-08" db="EMBL/GenBank/DDBJ databases">
        <title>Caldovatus sediminis gen. nov., sp. nov., a moderately thermophilic bacterium isolated from a hot spring.</title>
        <authorList>
            <person name="Hu C.-J."/>
            <person name="Li W.-J."/>
            <person name="Xian W.-D."/>
        </authorList>
    </citation>
    <scope>NUCLEOTIDE SEQUENCE [LARGE SCALE GENOMIC DNA]</scope>
    <source>
        <strain evidence="2 3">SYSU G05006</strain>
    </source>
</reference>
<proteinExistence type="inferred from homology"/>
<name>A0ABS7F634_9PROT</name>
<dbReference type="InterPro" id="IPR042100">
    <property type="entry name" value="Bug_dom1"/>
</dbReference>
<dbReference type="PANTHER" id="PTHR42928:SF5">
    <property type="entry name" value="BLR1237 PROTEIN"/>
    <property type="match status" value="1"/>
</dbReference>
<evidence type="ECO:0000256" key="1">
    <source>
        <dbReference type="ARBA" id="ARBA00006987"/>
    </source>
</evidence>
<dbReference type="PIRSF" id="PIRSF017082">
    <property type="entry name" value="YflP"/>
    <property type="match status" value="1"/>
</dbReference>
<organism evidence="2 3">
    <name type="scientific">Caldovatus aquaticus</name>
    <dbReference type="NCBI Taxonomy" id="2865671"/>
    <lineage>
        <taxon>Bacteria</taxon>
        <taxon>Pseudomonadati</taxon>
        <taxon>Pseudomonadota</taxon>
        <taxon>Alphaproteobacteria</taxon>
        <taxon>Acetobacterales</taxon>
        <taxon>Roseomonadaceae</taxon>
        <taxon>Caldovatus</taxon>
    </lineage>
</organism>
<dbReference type="RefSeq" id="WP_220118152.1">
    <property type="nucleotide sequence ID" value="NZ_JAHZUY010000039.1"/>
</dbReference>
<dbReference type="CDD" id="cd13578">
    <property type="entry name" value="PBP2_Bug27"/>
    <property type="match status" value="1"/>
</dbReference>
<gene>
    <name evidence="2" type="ORF">K1J50_13065</name>
</gene>
<dbReference type="Proteomes" id="UP001519924">
    <property type="component" value="Unassembled WGS sequence"/>
</dbReference>
<dbReference type="Gene3D" id="3.40.190.10">
    <property type="entry name" value="Periplasmic binding protein-like II"/>
    <property type="match status" value="1"/>
</dbReference>
<accession>A0ABS7F634</accession>
<comment type="similarity">
    <text evidence="1">Belongs to the UPF0065 (bug) family.</text>
</comment>
<dbReference type="InterPro" id="IPR005064">
    <property type="entry name" value="BUG"/>
</dbReference>